<organism evidence="2 3">
    <name type="scientific">Hoeflea olei</name>
    <dbReference type="NCBI Taxonomy" id="1480615"/>
    <lineage>
        <taxon>Bacteria</taxon>
        <taxon>Pseudomonadati</taxon>
        <taxon>Pseudomonadota</taxon>
        <taxon>Alphaproteobacteria</taxon>
        <taxon>Hyphomicrobiales</taxon>
        <taxon>Rhizobiaceae</taxon>
        <taxon>Hoeflea</taxon>
    </lineage>
</organism>
<reference evidence="2 3" key="1">
    <citation type="submission" date="2015-12" db="EMBL/GenBank/DDBJ databases">
        <authorList>
            <person name="Shamseldin A."/>
            <person name="Moawad H."/>
            <person name="Abd El-Rahim W.M."/>
            <person name="Sadowsky M.J."/>
        </authorList>
    </citation>
    <scope>NUCLEOTIDE SEQUENCE [LARGE SCALE GENOMIC DNA]</scope>
    <source>
        <strain evidence="2 3">JC234</strain>
    </source>
</reference>
<name>A0A1C1YZG8_9HYPH</name>
<keyword evidence="1" id="KW-0472">Membrane</keyword>
<evidence type="ECO:0008006" key="4">
    <source>
        <dbReference type="Google" id="ProtNLM"/>
    </source>
</evidence>
<feature type="transmembrane region" description="Helical" evidence="1">
    <location>
        <begin position="22"/>
        <end position="43"/>
    </location>
</feature>
<evidence type="ECO:0000313" key="2">
    <source>
        <dbReference type="EMBL" id="OCW58819.1"/>
    </source>
</evidence>
<comment type="caution">
    <text evidence="2">The sequence shown here is derived from an EMBL/GenBank/DDBJ whole genome shotgun (WGS) entry which is preliminary data.</text>
</comment>
<accession>A0A1C1YZG8</accession>
<dbReference type="AlphaFoldDB" id="A0A1C1YZG8"/>
<protein>
    <recommendedName>
        <fullName evidence="4">Transmembrane anchored protein</fullName>
    </recommendedName>
</protein>
<proteinExistence type="predicted"/>
<keyword evidence="3" id="KW-1185">Reference proteome</keyword>
<evidence type="ECO:0000313" key="3">
    <source>
        <dbReference type="Proteomes" id="UP000094795"/>
    </source>
</evidence>
<gene>
    <name evidence="2" type="ORF">AWJ14_20755</name>
</gene>
<keyword evidence="1" id="KW-0812">Transmembrane</keyword>
<dbReference type="STRING" id="1480615.AWJ14_20755"/>
<keyword evidence="1" id="KW-1133">Transmembrane helix</keyword>
<dbReference type="Proteomes" id="UP000094795">
    <property type="component" value="Unassembled WGS sequence"/>
</dbReference>
<evidence type="ECO:0000256" key="1">
    <source>
        <dbReference type="SAM" id="Phobius"/>
    </source>
</evidence>
<sequence length="248" mass="27267">MRDRLPASTPALDQAPLLSSRFVWKLTAVVALLCLVTLAIALAGRLVGRSISQAGNTADTTLHAIVIGNDALRLPANVIRFESQRVSGAQIAVDTYFSWPGMQGYSEETRAVFNQTHSADGLIFARIAQATMSRDMSGRFTPIYRRLTQGAPVAGPSGLDSYRLKPGAGYANELMYVERTAGAQPYAIRCLVEEASNGPDFNTRTGCQRDIFIGQDLSVTYRFSIDMLPHWREIERDVRARLEQALVD</sequence>
<dbReference type="EMBL" id="LQZT01000003">
    <property type="protein sequence ID" value="OCW58819.1"/>
    <property type="molecule type" value="Genomic_DNA"/>
</dbReference>